<comment type="similarity">
    <text evidence="6">Belongs to the DESIGUAL family.</text>
</comment>
<feature type="transmembrane region" description="Helical" evidence="8">
    <location>
        <begin position="52"/>
        <end position="77"/>
    </location>
</feature>
<dbReference type="Pfam" id="PF06749">
    <property type="entry name" value="DUF1218"/>
    <property type="match status" value="1"/>
</dbReference>
<protein>
    <submittedName>
        <fullName evidence="9">Uncharacterized protein</fullName>
    </submittedName>
</protein>
<proteinExistence type="inferred from homology"/>
<keyword evidence="5 8" id="KW-0472">Membrane</keyword>
<feature type="compositionally biased region" description="Pro residues" evidence="7">
    <location>
        <begin position="185"/>
        <end position="215"/>
    </location>
</feature>
<evidence type="ECO:0000256" key="6">
    <source>
        <dbReference type="ARBA" id="ARBA00029467"/>
    </source>
</evidence>
<keyword evidence="2 8" id="KW-0812">Transmembrane</keyword>
<feature type="transmembrane region" description="Helical" evidence="8">
    <location>
        <begin position="135"/>
        <end position="158"/>
    </location>
</feature>
<evidence type="ECO:0000313" key="9">
    <source>
        <dbReference type="EMBL" id="KAF5960289.1"/>
    </source>
</evidence>
<feature type="transmembrane region" description="Helical" evidence="8">
    <location>
        <begin position="89"/>
        <end position="115"/>
    </location>
</feature>
<feature type="region of interest" description="Disordered" evidence="7">
    <location>
        <begin position="167"/>
        <end position="240"/>
    </location>
</feature>
<sequence length="240" mass="25468">MERKVIVVCSVVGFLGLLCAVTGFAAEATRIKGSQVQSDSSSTCNYPSSPAFGLGLTAALALMVAQIIINVTTGCICCRRGPHQSNSNWTVALICFVVFTFVIAFLLLLTGAALNDQHGEETMYFGNYYCYVVKPGVFAGAAVLSLASVILGIAYYLALNSVKDSNDSSWGGPPPNQSGIAMGQPHPPPNAQAFPPPTAQAYPPPTAQAYPPPNTQTPHFCNENSIPTVSPELIKRGWRR</sequence>
<evidence type="ECO:0000256" key="4">
    <source>
        <dbReference type="ARBA" id="ARBA00022989"/>
    </source>
</evidence>
<dbReference type="EMBL" id="JACBKZ010000001">
    <property type="protein sequence ID" value="KAF5960289.1"/>
    <property type="molecule type" value="Genomic_DNA"/>
</dbReference>
<dbReference type="InterPro" id="IPR052222">
    <property type="entry name" value="DESIGUAL"/>
</dbReference>
<dbReference type="AlphaFoldDB" id="A0A7J7I5U3"/>
<dbReference type="InterPro" id="IPR009606">
    <property type="entry name" value="DEAL/Modifying_wall_lignin1/2"/>
</dbReference>
<keyword evidence="3" id="KW-0732">Signal</keyword>
<dbReference type="PANTHER" id="PTHR31769">
    <property type="entry name" value="OS07G0462200 PROTEIN-RELATED"/>
    <property type="match status" value="1"/>
</dbReference>
<evidence type="ECO:0000256" key="2">
    <source>
        <dbReference type="ARBA" id="ARBA00022692"/>
    </source>
</evidence>
<reference evidence="10" key="1">
    <citation type="journal article" date="2020" name="Nat. Commun.">
        <title>Genome assembly of wild tea tree DASZ reveals pedigree and selection history of tea varieties.</title>
        <authorList>
            <person name="Zhang W."/>
            <person name="Zhang Y."/>
            <person name="Qiu H."/>
            <person name="Guo Y."/>
            <person name="Wan H."/>
            <person name="Zhang X."/>
            <person name="Scossa F."/>
            <person name="Alseekh S."/>
            <person name="Zhang Q."/>
            <person name="Wang P."/>
            <person name="Xu L."/>
            <person name="Schmidt M.H."/>
            <person name="Jia X."/>
            <person name="Li D."/>
            <person name="Zhu A."/>
            <person name="Guo F."/>
            <person name="Chen W."/>
            <person name="Ni D."/>
            <person name="Usadel B."/>
            <person name="Fernie A.R."/>
            <person name="Wen W."/>
        </authorList>
    </citation>
    <scope>NUCLEOTIDE SEQUENCE [LARGE SCALE GENOMIC DNA]</scope>
    <source>
        <strain evidence="10">cv. G240</strain>
    </source>
</reference>
<reference evidence="9 10" key="2">
    <citation type="submission" date="2020-07" db="EMBL/GenBank/DDBJ databases">
        <title>Genome assembly of wild tea tree DASZ reveals pedigree and selection history of tea varieties.</title>
        <authorList>
            <person name="Zhang W."/>
        </authorList>
    </citation>
    <scope>NUCLEOTIDE SEQUENCE [LARGE SCALE GENOMIC DNA]</scope>
    <source>
        <strain evidence="10">cv. G240</strain>
        <tissue evidence="9">Leaf</tissue>
    </source>
</reference>
<evidence type="ECO:0000256" key="8">
    <source>
        <dbReference type="SAM" id="Phobius"/>
    </source>
</evidence>
<dbReference type="Proteomes" id="UP000593564">
    <property type="component" value="Unassembled WGS sequence"/>
</dbReference>
<keyword evidence="4 8" id="KW-1133">Transmembrane helix</keyword>
<comment type="caution">
    <text evidence="9">The sequence shown here is derived from an EMBL/GenBank/DDBJ whole genome shotgun (WGS) entry which is preliminary data.</text>
</comment>
<accession>A0A7J7I5U3</accession>
<dbReference type="GO" id="GO:0012505">
    <property type="term" value="C:endomembrane system"/>
    <property type="evidence" value="ECO:0007669"/>
    <property type="project" value="UniProtKB-SubCell"/>
</dbReference>
<gene>
    <name evidence="9" type="ORF">HYC85_001498</name>
</gene>
<comment type="subcellular location">
    <subcellularLocation>
        <location evidence="1">Endomembrane system</location>
        <topology evidence="1">Multi-pass membrane protein</topology>
    </subcellularLocation>
</comment>
<evidence type="ECO:0000313" key="10">
    <source>
        <dbReference type="Proteomes" id="UP000593564"/>
    </source>
</evidence>
<evidence type="ECO:0000256" key="7">
    <source>
        <dbReference type="SAM" id="MobiDB-lite"/>
    </source>
</evidence>
<keyword evidence="10" id="KW-1185">Reference proteome</keyword>
<evidence type="ECO:0000256" key="5">
    <source>
        <dbReference type="ARBA" id="ARBA00023136"/>
    </source>
</evidence>
<evidence type="ECO:0000256" key="3">
    <source>
        <dbReference type="ARBA" id="ARBA00022729"/>
    </source>
</evidence>
<name>A0A7J7I5U3_CAMSI</name>
<evidence type="ECO:0000256" key="1">
    <source>
        <dbReference type="ARBA" id="ARBA00004127"/>
    </source>
</evidence>
<organism evidence="9 10">
    <name type="scientific">Camellia sinensis</name>
    <name type="common">Tea plant</name>
    <name type="synonym">Thea sinensis</name>
    <dbReference type="NCBI Taxonomy" id="4442"/>
    <lineage>
        <taxon>Eukaryota</taxon>
        <taxon>Viridiplantae</taxon>
        <taxon>Streptophyta</taxon>
        <taxon>Embryophyta</taxon>
        <taxon>Tracheophyta</taxon>
        <taxon>Spermatophyta</taxon>
        <taxon>Magnoliopsida</taxon>
        <taxon>eudicotyledons</taxon>
        <taxon>Gunneridae</taxon>
        <taxon>Pentapetalae</taxon>
        <taxon>asterids</taxon>
        <taxon>Ericales</taxon>
        <taxon>Theaceae</taxon>
        <taxon>Camellia</taxon>
    </lineage>
</organism>